<name>A0ACB7WQM5_DIOAL</name>
<evidence type="ECO:0000313" key="2">
    <source>
        <dbReference type="Proteomes" id="UP000827976"/>
    </source>
</evidence>
<dbReference type="EMBL" id="CM037012">
    <property type="protein sequence ID" value="KAH7690467.1"/>
    <property type="molecule type" value="Genomic_DNA"/>
</dbReference>
<accession>A0ACB7WQM5</accession>
<reference evidence="2" key="1">
    <citation type="journal article" date="2022" name="Nat. Commun.">
        <title>Chromosome evolution and the genetic basis of agronomically important traits in greater yam.</title>
        <authorList>
            <person name="Bredeson J.V."/>
            <person name="Lyons J.B."/>
            <person name="Oniyinde I.O."/>
            <person name="Okereke N.R."/>
            <person name="Kolade O."/>
            <person name="Nnabue I."/>
            <person name="Nwadili C.O."/>
            <person name="Hribova E."/>
            <person name="Parker M."/>
            <person name="Nwogha J."/>
            <person name="Shu S."/>
            <person name="Carlson J."/>
            <person name="Kariba R."/>
            <person name="Muthemba S."/>
            <person name="Knop K."/>
            <person name="Barton G.J."/>
            <person name="Sherwood A.V."/>
            <person name="Lopez-Montes A."/>
            <person name="Asiedu R."/>
            <person name="Jamnadass R."/>
            <person name="Muchugi A."/>
            <person name="Goodstein D."/>
            <person name="Egesi C.N."/>
            <person name="Featherston J."/>
            <person name="Asfaw A."/>
            <person name="Simpson G.G."/>
            <person name="Dolezel J."/>
            <person name="Hendre P.S."/>
            <person name="Van Deynze A."/>
            <person name="Kumar P.L."/>
            <person name="Obidiegwu J.E."/>
            <person name="Bhattacharjee R."/>
            <person name="Rokhsar D.S."/>
        </authorList>
    </citation>
    <scope>NUCLEOTIDE SEQUENCE [LARGE SCALE GENOMIC DNA]</scope>
    <source>
        <strain evidence="2">cv. TDa95/00328</strain>
    </source>
</reference>
<keyword evidence="2" id="KW-1185">Reference proteome</keyword>
<sequence>MSSKIYDRASEMKAFDETKAGVKGLVDAGITEVPHFFIHPTEQISASTIKFKIPVIDMKDINTRKTEVVKKIKEASETIGFFQVVNHRVPKELMDEMLDATKRFMEEEVKVKEKYYTRDTAEKVQFNSNFDLYISPVANWRDTLFLHMAPEPPALEDVPLACREIVFEYSFHMQKLGEVLLELLSEALGLKPDHLKEMECAKGIGLACHYYPPCPDPHLTLGTSKHSDSDFLTILLQDKSTVALQVLHKNQWIDVPPTPDCLVINIGDLLQLISNDKLKSVEHRVLASKEGPRLSVACFFSSPYGPSSRLYGPIKELLTDGSAPIYREILINEFIKYYNSKGLDGKSALDHFKL</sequence>
<proteinExistence type="predicted"/>
<organism evidence="1 2">
    <name type="scientific">Dioscorea alata</name>
    <name type="common">Purple yam</name>
    <dbReference type="NCBI Taxonomy" id="55571"/>
    <lineage>
        <taxon>Eukaryota</taxon>
        <taxon>Viridiplantae</taxon>
        <taxon>Streptophyta</taxon>
        <taxon>Embryophyta</taxon>
        <taxon>Tracheophyta</taxon>
        <taxon>Spermatophyta</taxon>
        <taxon>Magnoliopsida</taxon>
        <taxon>Liliopsida</taxon>
        <taxon>Dioscoreales</taxon>
        <taxon>Dioscoreaceae</taxon>
        <taxon>Dioscorea</taxon>
    </lineage>
</organism>
<dbReference type="Proteomes" id="UP000827976">
    <property type="component" value="Chromosome 2"/>
</dbReference>
<protein>
    <submittedName>
        <fullName evidence="1">Iron/ascorbate family oxidoreductases protein</fullName>
    </submittedName>
</protein>
<comment type="caution">
    <text evidence="1">The sequence shown here is derived from an EMBL/GenBank/DDBJ whole genome shotgun (WGS) entry which is preliminary data.</text>
</comment>
<evidence type="ECO:0000313" key="1">
    <source>
        <dbReference type="EMBL" id="KAH7690467.1"/>
    </source>
</evidence>
<gene>
    <name evidence="1" type="ORF">IHE45_02G049400</name>
</gene>